<dbReference type="Proteomes" id="UP000015104">
    <property type="component" value="Unassembled WGS sequence"/>
</dbReference>
<reference evidence="2" key="1">
    <citation type="submission" date="2011-08" db="EMBL/GenBank/DDBJ databases">
        <authorList>
            <person name="Rombauts S."/>
        </authorList>
    </citation>
    <scope>NUCLEOTIDE SEQUENCE</scope>
    <source>
        <strain evidence="2">London</strain>
    </source>
</reference>
<organism evidence="1 2">
    <name type="scientific">Tetranychus urticae</name>
    <name type="common">Two-spotted spider mite</name>
    <dbReference type="NCBI Taxonomy" id="32264"/>
    <lineage>
        <taxon>Eukaryota</taxon>
        <taxon>Metazoa</taxon>
        <taxon>Ecdysozoa</taxon>
        <taxon>Arthropoda</taxon>
        <taxon>Chelicerata</taxon>
        <taxon>Arachnida</taxon>
        <taxon>Acari</taxon>
        <taxon>Acariformes</taxon>
        <taxon>Trombidiformes</taxon>
        <taxon>Prostigmata</taxon>
        <taxon>Eleutherengona</taxon>
        <taxon>Raphignathae</taxon>
        <taxon>Tetranychoidea</taxon>
        <taxon>Tetranychidae</taxon>
        <taxon>Tetranychus</taxon>
    </lineage>
</organism>
<name>T1KR82_TETUR</name>
<proteinExistence type="predicted"/>
<protein>
    <submittedName>
        <fullName evidence="1">Uncharacterized protein</fullName>
    </submittedName>
</protein>
<keyword evidence="2" id="KW-1185">Reference proteome</keyword>
<sequence>MNLIKGLDKAILLTFVYHYM</sequence>
<dbReference type="HOGENOM" id="CLU_3428676_0_0_1"/>
<evidence type="ECO:0000313" key="1">
    <source>
        <dbReference type="EnsemblMetazoa" id="tetur18g02590.1"/>
    </source>
</evidence>
<dbReference type="EnsemblMetazoa" id="tetur18g02590.1">
    <property type="protein sequence ID" value="tetur18g02590.1"/>
    <property type="gene ID" value="tetur18g02590"/>
</dbReference>
<dbReference type="AlphaFoldDB" id="T1KR82"/>
<evidence type="ECO:0000313" key="2">
    <source>
        <dbReference type="Proteomes" id="UP000015104"/>
    </source>
</evidence>
<reference evidence="1" key="2">
    <citation type="submission" date="2015-06" db="UniProtKB">
        <authorList>
            <consortium name="EnsemblMetazoa"/>
        </authorList>
    </citation>
    <scope>IDENTIFICATION</scope>
</reference>
<accession>T1KR82</accession>
<dbReference type="EMBL" id="CAEY01000384">
    <property type="status" value="NOT_ANNOTATED_CDS"/>
    <property type="molecule type" value="Genomic_DNA"/>
</dbReference>